<dbReference type="Proteomes" id="UP000664991">
    <property type="component" value="Unassembled WGS sequence"/>
</dbReference>
<accession>A0A836D3E9</accession>
<sequence>MQAGCCSQAHVFPTQRSAQTPAAGLRSEGPLPTSSPVTRCWAVCLSSWLRKMFGAESYNYSKYLASKVLKS</sequence>
<dbReference type="EMBL" id="JAEMGP010000008">
    <property type="protein sequence ID" value="KAG5205771.1"/>
    <property type="molecule type" value="Genomic_DNA"/>
</dbReference>
<proteinExistence type="predicted"/>
<comment type="caution">
    <text evidence="2">The sequence shown here is derived from an EMBL/GenBank/DDBJ whole genome shotgun (WGS) entry which is preliminary data.</text>
</comment>
<protein>
    <submittedName>
        <fullName evidence="2">Uncharacterized protein</fullName>
    </submittedName>
</protein>
<organism evidence="2 3">
    <name type="scientific">Ovis aries</name>
    <name type="common">Sheep</name>
    <dbReference type="NCBI Taxonomy" id="9940"/>
    <lineage>
        <taxon>Eukaryota</taxon>
        <taxon>Metazoa</taxon>
        <taxon>Chordata</taxon>
        <taxon>Craniata</taxon>
        <taxon>Vertebrata</taxon>
        <taxon>Euteleostomi</taxon>
        <taxon>Mammalia</taxon>
        <taxon>Eutheria</taxon>
        <taxon>Laurasiatheria</taxon>
        <taxon>Artiodactyla</taxon>
        <taxon>Ruminantia</taxon>
        <taxon>Pecora</taxon>
        <taxon>Bovidae</taxon>
        <taxon>Caprinae</taxon>
        <taxon>Ovis</taxon>
    </lineage>
</organism>
<evidence type="ECO:0000256" key="1">
    <source>
        <dbReference type="SAM" id="MobiDB-lite"/>
    </source>
</evidence>
<evidence type="ECO:0000313" key="2">
    <source>
        <dbReference type="EMBL" id="KAG5205771.1"/>
    </source>
</evidence>
<reference evidence="2 3" key="1">
    <citation type="submission" date="2020-12" db="EMBL/GenBank/DDBJ databases">
        <title>De novo assembly of Tibetan sheep genome.</title>
        <authorList>
            <person name="Li X."/>
        </authorList>
    </citation>
    <scope>NUCLEOTIDE SEQUENCE [LARGE SCALE GENOMIC DNA]</scope>
    <source>
        <tissue evidence="2">Heart</tissue>
    </source>
</reference>
<gene>
    <name evidence="2" type="ORF">JEQ12_019021</name>
</gene>
<name>A0A836D3E9_SHEEP</name>
<dbReference type="AlphaFoldDB" id="A0A836D3E9"/>
<evidence type="ECO:0000313" key="3">
    <source>
        <dbReference type="Proteomes" id="UP000664991"/>
    </source>
</evidence>
<feature type="region of interest" description="Disordered" evidence="1">
    <location>
        <begin position="16"/>
        <end position="36"/>
    </location>
</feature>